<reference evidence="3" key="1">
    <citation type="submission" date="2016-10" db="EMBL/GenBank/DDBJ databases">
        <authorList>
            <person name="Varghese N."/>
            <person name="Submissions S."/>
        </authorList>
    </citation>
    <scope>NUCLEOTIDE SEQUENCE [LARGE SCALE GENOMIC DNA]</scope>
    <source>
        <strain evidence="3">CGMCC 4.3516</strain>
    </source>
</reference>
<evidence type="ECO:0000256" key="1">
    <source>
        <dbReference type="ARBA" id="ARBA00006479"/>
    </source>
</evidence>
<dbReference type="Gene3D" id="1.10.10.10">
    <property type="entry name" value="Winged helix-like DNA-binding domain superfamily/Winged helix DNA-binding domain"/>
    <property type="match status" value="1"/>
</dbReference>
<gene>
    <name evidence="2" type="ORF">SAMN05216270_103163</name>
</gene>
<keyword evidence="2" id="KW-0808">Transferase</keyword>
<dbReference type="PANTHER" id="PTHR18964:SF149">
    <property type="entry name" value="BIFUNCTIONAL UDP-N-ACETYLGLUCOSAMINE 2-EPIMERASE_N-ACETYLMANNOSAMINE KINASE"/>
    <property type="match status" value="1"/>
</dbReference>
<dbReference type="InterPro" id="IPR036388">
    <property type="entry name" value="WH-like_DNA-bd_sf"/>
</dbReference>
<dbReference type="OrthoDB" id="5174513at2"/>
<evidence type="ECO:0000313" key="3">
    <source>
        <dbReference type="Proteomes" id="UP000198949"/>
    </source>
</evidence>
<keyword evidence="3" id="KW-1185">Reference proteome</keyword>
<dbReference type="InterPro" id="IPR043129">
    <property type="entry name" value="ATPase_NBD"/>
</dbReference>
<dbReference type="InterPro" id="IPR000600">
    <property type="entry name" value="ROK"/>
</dbReference>
<proteinExistence type="inferred from homology"/>
<dbReference type="Proteomes" id="UP000198949">
    <property type="component" value="Unassembled WGS sequence"/>
</dbReference>
<dbReference type="EMBL" id="FNAD01000003">
    <property type="protein sequence ID" value="SDD32745.1"/>
    <property type="molecule type" value="Genomic_DNA"/>
</dbReference>
<comment type="similarity">
    <text evidence="1">Belongs to the ROK (NagC/XylR) family.</text>
</comment>
<dbReference type="PANTHER" id="PTHR18964">
    <property type="entry name" value="ROK (REPRESSOR, ORF, KINASE) FAMILY"/>
    <property type="match status" value="1"/>
</dbReference>
<name>A0A1G6TWR1_9ACTN</name>
<protein>
    <submittedName>
        <fullName evidence="2">Sugar kinase of the NBD/HSP70 family, may contain an N-terminal HTH domain</fullName>
    </submittedName>
</protein>
<dbReference type="SUPFAM" id="SSF46785">
    <property type="entry name" value="Winged helix' DNA-binding domain"/>
    <property type="match status" value="1"/>
</dbReference>
<evidence type="ECO:0000313" key="2">
    <source>
        <dbReference type="EMBL" id="SDD32745.1"/>
    </source>
</evidence>
<dbReference type="Pfam" id="PF00480">
    <property type="entry name" value="ROK"/>
    <property type="match status" value="1"/>
</dbReference>
<keyword evidence="2" id="KW-0418">Kinase</keyword>
<organism evidence="2 3">
    <name type="scientific">Glycomyces harbinensis</name>
    <dbReference type="NCBI Taxonomy" id="58114"/>
    <lineage>
        <taxon>Bacteria</taxon>
        <taxon>Bacillati</taxon>
        <taxon>Actinomycetota</taxon>
        <taxon>Actinomycetes</taxon>
        <taxon>Glycomycetales</taxon>
        <taxon>Glycomycetaceae</taxon>
        <taxon>Glycomyces</taxon>
    </lineage>
</organism>
<dbReference type="Gene3D" id="3.30.420.40">
    <property type="match status" value="2"/>
</dbReference>
<dbReference type="AlphaFoldDB" id="A0A1G6TWR1"/>
<dbReference type="SUPFAM" id="SSF53067">
    <property type="entry name" value="Actin-like ATPase domain"/>
    <property type="match status" value="1"/>
</dbReference>
<dbReference type="InterPro" id="IPR036390">
    <property type="entry name" value="WH_DNA-bd_sf"/>
</dbReference>
<accession>A0A1G6TWR1</accession>
<sequence length="362" mass="37243">MARPPAVELRRRNRAAMLEQLHRHGPQTRAELTEALGLNRSTIATIASDLAESGHLQETTGRSTGSAGRPSTLVECVPKALAVAAIEIRADRVRFALIGLGGEVLERAEAALEAGAAAPEVAAAAAGLVGPSGAEAVAAVPGLVDAGTVAHSTELGWTDRDVAADLAAATGREWRVVDTATAAAVGEWSRGDAHEATKLLYLHGGRGLTAGLVVEGRAQRGGSIQLGHIVVEPNGRECACGLRGCLEAEMEAFGYAEDIEDATVAAGMGDAAARDALRRSGEDLGRALGAVVTATGPDEILFGGWLRELYLSAAAPVRSALAGTTLPHLRSRLRLRTPVLGDEGALTGAAETGFAALIDQMR</sequence>
<dbReference type="RefSeq" id="WP_143014794.1">
    <property type="nucleotide sequence ID" value="NZ_FNAD01000003.1"/>
</dbReference>
<dbReference type="GO" id="GO:0016301">
    <property type="term" value="F:kinase activity"/>
    <property type="evidence" value="ECO:0007669"/>
    <property type="project" value="UniProtKB-KW"/>
</dbReference>
<dbReference type="STRING" id="58114.SAMN05216270_103163"/>